<feature type="domain" description="Transglutaminase-like" evidence="3">
    <location>
        <begin position="524"/>
        <end position="597"/>
    </location>
</feature>
<keyword evidence="5" id="KW-1185">Reference proteome</keyword>
<dbReference type="AlphaFoldDB" id="A0A1T5J8P3"/>
<evidence type="ECO:0000256" key="1">
    <source>
        <dbReference type="SAM" id="MobiDB-lite"/>
    </source>
</evidence>
<feature type="transmembrane region" description="Helical" evidence="2">
    <location>
        <begin position="76"/>
        <end position="95"/>
    </location>
</feature>
<dbReference type="InterPro" id="IPR038765">
    <property type="entry name" value="Papain-like_cys_pep_sf"/>
</dbReference>
<dbReference type="SUPFAM" id="SSF54001">
    <property type="entry name" value="Cysteine proteinases"/>
    <property type="match status" value="1"/>
</dbReference>
<dbReference type="SMART" id="SM00460">
    <property type="entry name" value="TGc"/>
    <property type="match status" value="1"/>
</dbReference>
<evidence type="ECO:0000259" key="3">
    <source>
        <dbReference type="SMART" id="SM00460"/>
    </source>
</evidence>
<sequence>MNDETTRGGRRAWSGEGASDDALRTGTGLGRGTTRRKEASRPRATSRLALVDLAALVVLLAAVAVGFGPVWGSAGYVLPAAGGAVVGLGVAWLGAWRRFPAVLVLAVAVVAYLLFGAVLALPQDAIGGVLPSLQTLHDLLIGAVEGWKQFITTVPPMSSFPELAVVPYLLMLLVALTAGTIAWRARHAVWALVPVLVGFVGVILLGTLDAALPVAQGITIALVGLLWGGVRAMEARVGTHSISTEQSEEATRRLRWYRVRTGAVILGVAALTAAFVAPAIMPSQPRSVLRETIVPPLDLHRYASPLVGFRHIVKEQREDELFTVSDLPEDGRVRLAALDRYDGVVYDASGTGGDTGVYSRVGSTIATAAEGTPQQVDVTVTGYDGVWVPQFGALTGITWTDENARAQDEGSYYNSTTGTVLTTAGVRPGDTYSLDTIVTEEPSEDDLKKATIVGADLPETDQSALPPGLPAKAVQFAGEETDPATKLFLIRDALAASGVLSSGLEGQYPSRPGHSAERVDTLVQQEKMVGDDEQFAVALALMARQAGIPARVVMGFYPGKDSNYTAGEPWTVLGSDVHAWVEVPTSEYGWAAIEAVPEQKPQIQPEPKSEQVPKPPVLQEPEPPEEPERVEAGTVEDDEEEAENDAFDWRLVGLVVLIVGIPLLLIGGPIVAILAYKARRRTKRRTAEDVTARISGGWREVVDVATDLGSTVPASATRREGAYVIAEQYRAPGTLALAHRADAGVFGEGEPSATEAEDFWREVDELVAGVRSGVDRRRRVFAALSLRSLRARATWRPGRALGRFARDVGGKVAGVGSRIVSRNVSRNKEKR</sequence>
<feature type="transmembrane region" description="Helical" evidence="2">
    <location>
        <begin position="190"/>
        <end position="208"/>
    </location>
</feature>
<feature type="transmembrane region" description="Helical" evidence="2">
    <location>
        <begin position="262"/>
        <end position="281"/>
    </location>
</feature>
<evidence type="ECO:0000313" key="5">
    <source>
        <dbReference type="Proteomes" id="UP000189777"/>
    </source>
</evidence>
<dbReference type="InterPro" id="IPR021878">
    <property type="entry name" value="TgpA_N"/>
</dbReference>
<dbReference type="Proteomes" id="UP000189777">
    <property type="component" value="Unassembled WGS sequence"/>
</dbReference>
<feature type="region of interest" description="Disordered" evidence="1">
    <location>
        <begin position="599"/>
        <end position="643"/>
    </location>
</feature>
<feature type="compositionally biased region" description="Acidic residues" evidence="1">
    <location>
        <begin position="634"/>
        <end position="643"/>
    </location>
</feature>
<organism evidence="4 5">
    <name type="scientific">Krasilnikoviella flava</name>
    <dbReference type="NCBI Taxonomy" id="526729"/>
    <lineage>
        <taxon>Bacteria</taxon>
        <taxon>Bacillati</taxon>
        <taxon>Actinomycetota</taxon>
        <taxon>Actinomycetes</taxon>
        <taxon>Micrococcales</taxon>
        <taxon>Promicromonosporaceae</taxon>
        <taxon>Krasilnikoviella</taxon>
    </lineage>
</organism>
<feature type="transmembrane region" description="Helical" evidence="2">
    <location>
        <begin position="651"/>
        <end position="676"/>
    </location>
</feature>
<feature type="region of interest" description="Disordered" evidence="1">
    <location>
        <begin position="1"/>
        <end position="41"/>
    </location>
</feature>
<dbReference type="Gene3D" id="3.10.620.30">
    <property type="match status" value="1"/>
</dbReference>
<feature type="transmembrane region" description="Helical" evidence="2">
    <location>
        <begin position="48"/>
        <end position="70"/>
    </location>
</feature>
<proteinExistence type="predicted"/>
<feature type="transmembrane region" description="Helical" evidence="2">
    <location>
        <begin position="102"/>
        <end position="121"/>
    </location>
</feature>
<dbReference type="InterPro" id="IPR052901">
    <property type="entry name" value="Bact_TGase-like"/>
</dbReference>
<reference evidence="4 5" key="1">
    <citation type="submission" date="2017-02" db="EMBL/GenBank/DDBJ databases">
        <authorList>
            <person name="Peterson S.W."/>
        </authorList>
    </citation>
    <scope>NUCLEOTIDE SEQUENCE [LARGE SCALE GENOMIC DNA]</scope>
    <source>
        <strain evidence="4 5">DSM 21481</strain>
    </source>
</reference>
<protein>
    <submittedName>
        <fullName evidence="4">Transglutaminase-like superfamily protein</fullName>
    </submittedName>
</protein>
<evidence type="ECO:0000256" key="2">
    <source>
        <dbReference type="SAM" id="Phobius"/>
    </source>
</evidence>
<dbReference type="OrthoDB" id="3651060at2"/>
<dbReference type="EMBL" id="FUZQ01000002">
    <property type="protein sequence ID" value="SKC47642.1"/>
    <property type="molecule type" value="Genomic_DNA"/>
</dbReference>
<dbReference type="Pfam" id="PF11992">
    <property type="entry name" value="TgpA_N"/>
    <property type="match status" value="1"/>
</dbReference>
<feature type="transmembrane region" description="Helical" evidence="2">
    <location>
        <begin position="165"/>
        <end position="183"/>
    </location>
</feature>
<dbReference type="STRING" id="526729.SAMN04324258_1125"/>
<name>A0A1T5J8P3_9MICO</name>
<dbReference type="Pfam" id="PF01841">
    <property type="entry name" value="Transglut_core"/>
    <property type="match status" value="1"/>
</dbReference>
<keyword evidence="2" id="KW-0812">Transmembrane</keyword>
<keyword evidence="2" id="KW-0472">Membrane</keyword>
<feature type="transmembrane region" description="Helical" evidence="2">
    <location>
        <begin position="214"/>
        <end position="233"/>
    </location>
</feature>
<dbReference type="InterPro" id="IPR002931">
    <property type="entry name" value="Transglutaminase-like"/>
</dbReference>
<dbReference type="RefSeq" id="WP_079572297.1">
    <property type="nucleotide sequence ID" value="NZ_FUZQ01000002.1"/>
</dbReference>
<accession>A0A1T5J8P3</accession>
<gene>
    <name evidence="4" type="ORF">SAMN04324258_1125</name>
</gene>
<dbReference type="PANTHER" id="PTHR42736">
    <property type="entry name" value="PROTEIN-GLUTAMINE GAMMA-GLUTAMYLTRANSFERASE"/>
    <property type="match status" value="1"/>
</dbReference>
<feature type="compositionally biased region" description="Low complexity" evidence="1">
    <location>
        <begin position="599"/>
        <end position="612"/>
    </location>
</feature>
<evidence type="ECO:0000313" key="4">
    <source>
        <dbReference type="EMBL" id="SKC47642.1"/>
    </source>
</evidence>
<keyword evidence="2" id="KW-1133">Transmembrane helix</keyword>
<dbReference type="PANTHER" id="PTHR42736:SF1">
    <property type="entry name" value="PROTEIN-GLUTAMINE GAMMA-GLUTAMYLTRANSFERASE"/>
    <property type="match status" value="1"/>
</dbReference>